<gene>
    <name evidence="2" type="ORF">V1634_18385</name>
    <name evidence="3" type="ORF">V1634_27445</name>
</gene>
<organism evidence="3 4">
    <name type="scientific">Plantactinospora veratri</name>
    <dbReference type="NCBI Taxonomy" id="1436122"/>
    <lineage>
        <taxon>Bacteria</taxon>
        <taxon>Bacillati</taxon>
        <taxon>Actinomycetota</taxon>
        <taxon>Actinomycetes</taxon>
        <taxon>Micromonosporales</taxon>
        <taxon>Micromonosporaceae</taxon>
        <taxon>Plantactinospora</taxon>
    </lineage>
</organism>
<dbReference type="Pfam" id="PF13302">
    <property type="entry name" value="Acetyltransf_3"/>
    <property type="match status" value="1"/>
</dbReference>
<dbReference type="PANTHER" id="PTHR43792">
    <property type="entry name" value="GNAT FAMILY, PUTATIVE (AFU_ORTHOLOGUE AFUA_3G00765)-RELATED-RELATED"/>
    <property type="match status" value="1"/>
</dbReference>
<evidence type="ECO:0000259" key="1">
    <source>
        <dbReference type="PROSITE" id="PS51186"/>
    </source>
</evidence>
<dbReference type="SUPFAM" id="SSF55729">
    <property type="entry name" value="Acyl-CoA N-acyltransferases (Nat)"/>
    <property type="match status" value="1"/>
</dbReference>
<keyword evidence="4" id="KW-1185">Reference proteome</keyword>
<comment type="caution">
    <text evidence="3">The sequence shown here is derived from an EMBL/GenBank/DDBJ whole genome shotgun (WGS) entry which is preliminary data.</text>
</comment>
<feature type="domain" description="N-acetyltransferase" evidence="1">
    <location>
        <begin position="14"/>
        <end position="167"/>
    </location>
</feature>
<evidence type="ECO:0000313" key="4">
    <source>
        <dbReference type="Proteomes" id="UP001339911"/>
    </source>
</evidence>
<dbReference type="InterPro" id="IPR051531">
    <property type="entry name" value="N-acetyltransferase"/>
</dbReference>
<dbReference type="Gene3D" id="3.40.630.30">
    <property type="match status" value="1"/>
</dbReference>
<protein>
    <submittedName>
        <fullName evidence="3">GNAT family N-acetyltransferase</fullName>
    </submittedName>
</protein>
<reference evidence="3 4" key="1">
    <citation type="submission" date="2024-01" db="EMBL/GenBank/DDBJ databases">
        <title>Genome insights into Plantactinospora veratri sp. nov.</title>
        <authorList>
            <person name="Wang L."/>
        </authorList>
    </citation>
    <scope>NUCLEOTIDE SEQUENCE [LARGE SCALE GENOMIC DNA]</scope>
    <source>
        <strain evidence="3 4">NEAU-FHS4</strain>
    </source>
</reference>
<dbReference type="PANTHER" id="PTHR43792:SF1">
    <property type="entry name" value="N-ACETYLTRANSFERASE DOMAIN-CONTAINING PROTEIN"/>
    <property type="match status" value="1"/>
</dbReference>
<dbReference type="Proteomes" id="UP001339911">
    <property type="component" value="Unassembled WGS sequence"/>
</dbReference>
<accession>A0ABU7SKT2</accession>
<dbReference type="PROSITE" id="PS51186">
    <property type="entry name" value="GNAT"/>
    <property type="match status" value="1"/>
</dbReference>
<dbReference type="RefSeq" id="WP_331209083.1">
    <property type="nucleotide sequence ID" value="NZ_JAZGQL010000012.1"/>
</dbReference>
<dbReference type="InterPro" id="IPR016181">
    <property type="entry name" value="Acyl_CoA_acyltransferase"/>
</dbReference>
<name>A0ABU7SKT2_9ACTN</name>
<proteinExistence type="predicted"/>
<dbReference type="EMBL" id="JAZGQL010000027">
    <property type="protein sequence ID" value="MEE6310581.1"/>
    <property type="molecule type" value="Genomic_DNA"/>
</dbReference>
<dbReference type="InterPro" id="IPR000182">
    <property type="entry name" value="GNAT_dom"/>
</dbReference>
<sequence length="173" mass="19328">MVVWLPTPLDAGPVLLRRPAAEDLAGLTGLYTDGEVRRFLGGALDPATAASRAARLLAERAWGRFVIIDRSTGELAGSGDLARKRGPWEISYQLRPAFWGRGLASATINALVGWFFSQMEEEILIAVTQDANERSTRLLERNGATLQHRFVEYGALQRQYEFRRTSRRPGDRQ</sequence>
<evidence type="ECO:0000313" key="3">
    <source>
        <dbReference type="EMBL" id="MEE6310581.1"/>
    </source>
</evidence>
<evidence type="ECO:0000313" key="2">
    <source>
        <dbReference type="EMBL" id="MEE6308803.1"/>
    </source>
</evidence>
<dbReference type="EMBL" id="JAZGQL010000012">
    <property type="protein sequence ID" value="MEE6308803.1"/>
    <property type="molecule type" value="Genomic_DNA"/>
</dbReference>